<sequence length="302" mass="34642">MAEAESRKKFNLALQLEKQGKISQAVKVYGEILQLEPGFQKAYLNLGALYSRMGDSETAIRTYQKALELGKTTELYYNLGVEFYRLNSLEAAIKALKNSLELNKRYLNSHLLLAYCYKQLERPEKSELYLKNALKIDPKNRTALSALATIYFDTERWEEALDAAHSALAVQPDDPRMEILLTEIHVKLGNFKQSFETLKKVTTTAQGFVKFSNSIKEAKEKPKPEEKIFFDNLESLTRKKLNEFKDKLVLSKENPEDFEAPEAQDALDLSLMYLFHGDTERALKYLLYAQKNLEENQASEAS</sequence>
<dbReference type="EMBL" id="MCRM02000007">
    <property type="protein sequence ID" value="PNV75346.1"/>
    <property type="molecule type" value="Genomic_DNA"/>
</dbReference>
<evidence type="ECO:0000313" key="2">
    <source>
        <dbReference type="EMBL" id="PNV75346.1"/>
    </source>
</evidence>
<evidence type="ECO:0000256" key="1">
    <source>
        <dbReference type="PROSITE-ProRule" id="PRU00339"/>
    </source>
</evidence>
<dbReference type="Pfam" id="PF00515">
    <property type="entry name" value="TPR_1"/>
    <property type="match status" value="1"/>
</dbReference>
<dbReference type="SMART" id="SM00028">
    <property type="entry name" value="TPR"/>
    <property type="match status" value="6"/>
</dbReference>
<feature type="repeat" description="TPR" evidence="1">
    <location>
        <begin position="6"/>
        <end position="39"/>
    </location>
</feature>
<keyword evidence="1" id="KW-0802">TPR repeat</keyword>
<gene>
    <name evidence="2" type="ORF">BES34_008800</name>
</gene>
<dbReference type="RefSeq" id="WP_010416393.1">
    <property type="nucleotide sequence ID" value="NZ_MCRM02000007.1"/>
</dbReference>
<dbReference type="Gene3D" id="1.25.40.10">
    <property type="entry name" value="Tetratricopeptide repeat domain"/>
    <property type="match status" value="2"/>
</dbReference>
<dbReference type="PANTHER" id="PTHR12558:SF13">
    <property type="entry name" value="CELL DIVISION CYCLE PROTEIN 27 HOMOLOG"/>
    <property type="match status" value="1"/>
</dbReference>
<dbReference type="InterPro" id="IPR011990">
    <property type="entry name" value="TPR-like_helical_dom_sf"/>
</dbReference>
<accession>A0ABX4YJE7</accession>
<dbReference type="PROSITE" id="PS50005">
    <property type="entry name" value="TPR"/>
    <property type="match status" value="3"/>
</dbReference>
<dbReference type="PROSITE" id="PS50293">
    <property type="entry name" value="TPR_REGION"/>
    <property type="match status" value="1"/>
</dbReference>
<comment type="caution">
    <text evidence="2">The sequence shown here is derived from an EMBL/GenBank/DDBJ whole genome shotgun (WGS) entry which is preliminary data.</text>
</comment>
<dbReference type="Pfam" id="PF14559">
    <property type="entry name" value="TPR_19"/>
    <property type="match status" value="1"/>
</dbReference>
<keyword evidence="3" id="KW-1185">Reference proteome</keyword>
<proteinExistence type="predicted"/>
<dbReference type="Pfam" id="PF13181">
    <property type="entry name" value="TPR_8"/>
    <property type="match status" value="1"/>
</dbReference>
<organism evidence="2 3">
    <name type="scientific">Leptospira inadai serovar Lyme</name>
    <dbReference type="NCBI Taxonomy" id="293084"/>
    <lineage>
        <taxon>Bacteria</taxon>
        <taxon>Pseudomonadati</taxon>
        <taxon>Spirochaetota</taxon>
        <taxon>Spirochaetia</taxon>
        <taxon>Leptospirales</taxon>
        <taxon>Leptospiraceae</taxon>
        <taxon>Leptospira</taxon>
    </lineage>
</organism>
<feature type="repeat" description="TPR" evidence="1">
    <location>
        <begin position="141"/>
        <end position="174"/>
    </location>
</feature>
<dbReference type="Proteomes" id="UP000094669">
    <property type="component" value="Unassembled WGS sequence"/>
</dbReference>
<evidence type="ECO:0008006" key="4">
    <source>
        <dbReference type="Google" id="ProtNLM"/>
    </source>
</evidence>
<name>A0ABX4YJE7_9LEPT</name>
<dbReference type="InterPro" id="IPR019734">
    <property type="entry name" value="TPR_rpt"/>
</dbReference>
<protein>
    <recommendedName>
        <fullName evidence="4">Tetratricopeptide repeat protein</fullName>
    </recommendedName>
</protein>
<dbReference type="PANTHER" id="PTHR12558">
    <property type="entry name" value="CELL DIVISION CYCLE 16,23,27"/>
    <property type="match status" value="1"/>
</dbReference>
<evidence type="ECO:0000313" key="3">
    <source>
        <dbReference type="Proteomes" id="UP000094669"/>
    </source>
</evidence>
<dbReference type="SUPFAM" id="SSF48452">
    <property type="entry name" value="TPR-like"/>
    <property type="match status" value="1"/>
</dbReference>
<feature type="repeat" description="TPR" evidence="1">
    <location>
        <begin position="40"/>
        <end position="73"/>
    </location>
</feature>
<reference evidence="2" key="1">
    <citation type="submission" date="2018-01" db="EMBL/GenBank/DDBJ databases">
        <title>Genomic characterization of Leptospira inadai serogroup Lyme isolated from captured rat in Brazil and comparative analysis with human reference strain.</title>
        <authorList>
            <person name="Moreno L.Z."/>
            <person name="Loureiro A.P."/>
            <person name="Miraglia F."/>
            <person name="Kremer F.S."/>
            <person name="Eslabao M.R."/>
            <person name="Dellagostin O.A."/>
            <person name="Lilenbaum W."/>
            <person name="Moreno A.M."/>
        </authorList>
    </citation>
    <scope>NUCLEOTIDE SEQUENCE [LARGE SCALE GENOMIC DNA]</scope>
    <source>
        <strain evidence="2">M34/99</strain>
    </source>
</reference>